<dbReference type="AlphaFoldDB" id="A0A7X4YG73"/>
<organism evidence="1 2">
    <name type="scientific">Corallococcus exiguus</name>
    <dbReference type="NCBI Taxonomy" id="83462"/>
    <lineage>
        <taxon>Bacteria</taxon>
        <taxon>Pseudomonadati</taxon>
        <taxon>Myxococcota</taxon>
        <taxon>Myxococcia</taxon>
        <taxon>Myxococcales</taxon>
        <taxon>Cystobacterineae</taxon>
        <taxon>Myxococcaceae</taxon>
        <taxon>Corallococcus</taxon>
    </lineage>
</organism>
<name>A0A7X4YG73_9BACT</name>
<evidence type="ECO:0000313" key="2">
    <source>
        <dbReference type="Proteomes" id="UP000537825"/>
    </source>
</evidence>
<dbReference type="Proteomes" id="UP000537825">
    <property type="component" value="Unassembled WGS sequence"/>
</dbReference>
<accession>A0A7X4YG73</accession>
<gene>
    <name evidence="1" type="ORF">GTZ93_34000</name>
</gene>
<dbReference type="EMBL" id="JAAAPK010000011">
    <property type="protein sequence ID" value="NBC44823.1"/>
    <property type="molecule type" value="Genomic_DNA"/>
</dbReference>
<comment type="caution">
    <text evidence="1">The sequence shown here is derived from an EMBL/GenBank/DDBJ whole genome shotgun (WGS) entry which is preliminary data.</text>
</comment>
<evidence type="ECO:0000313" key="1">
    <source>
        <dbReference type="EMBL" id="NBC44823.1"/>
    </source>
</evidence>
<proteinExistence type="predicted"/>
<protein>
    <submittedName>
        <fullName evidence="1">Uncharacterized protein</fullName>
    </submittedName>
</protein>
<reference evidence="1 2" key="1">
    <citation type="submission" date="2020-01" db="EMBL/GenBank/DDBJ databases">
        <title>The draft genome sequence of Corallococcus exiguus DSM 14696.</title>
        <authorList>
            <person name="Zhang X."/>
            <person name="Zhu H."/>
        </authorList>
    </citation>
    <scope>NUCLEOTIDE SEQUENCE [LARGE SCALE GENOMIC DNA]</scope>
    <source>
        <strain evidence="1 2">DSM 14696</strain>
    </source>
</reference>
<sequence length="101" mass="10695">MTKRKERTVAAASMKVKMAGRREGTVELPKTAKTVFCRLARLVPWGLAFGAILYGGVTCSGRGTTNPDGHSSWEFLAKVSAGAEVQGAAESQSPKQASKEP</sequence>
<keyword evidence="2" id="KW-1185">Reference proteome</keyword>
<dbReference type="RefSeq" id="WP_139915912.1">
    <property type="nucleotide sequence ID" value="NZ_CBCSLE010000011.1"/>
</dbReference>